<dbReference type="GO" id="GO:0005737">
    <property type="term" value="C:cytoplasm"/>
    <property type="evidence" value="ECO:0007669"/>
    <property type="project" value="TreeGrafter"/>
</dbReference>
<keyword evidence="7 11" id="KW-0833">Ubl conjugation pathway</keyword>
<feature type="compositionally biased region" description="Polar residues" evidence="16">
    <location>
        <begin position="516"/>
        <end position="529"/>
    </location>
</feature>
<dbReference type="EMBL" id="JH431796">
    <property type="status" value="NOT_ANNOTATED_CDS"/>
    <property type="molecule type" value="Genomic_DNA"/>
</dbReference>
<comment type="subunit">
    <text evidence="11">Heterodimer.</text>
</comment>
<feature type="binding site" evidence="13">
    <location>
        <position position="50"/>
    </location>
    <ligand>
        <name>ATP</name>
        <dbReference type="ChEBI" id="CHEBI:30616"/>
    </ligand>
</feature>
<feature type="region of interest" description="Disordered" evidence="16">
    <location>
        <begin position="505"/>
        <end position="576"/>
    </location>
</feature>
<evidence type="ECO:0000256" key="11">
    <source>
        <dbReference type="PIRNR" id="PIRNR039133"/>
    </source>
</evidence>
<evidence type="ECO:0000259" key="18">
    <source>
        <dbReference type="Pfam" id="PF10585"/>
    </source>
</evidence>
<dbReference type="Pfam" id="PF14732">
    <property type="entry name" value="UAE_UbL"/>
    <property type="match status" value="1"/>
</dbReference>
<evidence type="ECO:0000259" key="19">
    <source>
        <dbReference type="Pfam" id="PF14732"/>
    </source>
</evidence>
<evidence type="ECO:0000256" key="14">
    <source>
        <dbReference type="PIRSR" id="PIRSR039133-3"/>
    </source>
</evidence>
<keyword evidence="10" id="KW-0539">Nucleus</keyword>
<dbReference type="FunFam" id="3.40.50.720:FF:000618">
    <property type="entry name" value="SUMO-activating enzyme subunit 2"/>
    <property type="match status" value="1"/>
</dbReference>
<dbReference type="Proteomes" id="UP000014500">
    <property type="component" value="Unassembled WGS sequence"/>
</dbReference>
<dbReference type="InterPro" id="IPR023318">
    <property type="entry name" value="Ub_act_enz_dom_a_sf"/>
</dbReference>
<dbReference type="OMA" id="TPSEHIH"/>
<dbReference type="InterPro" id="IPR042449">
    <property type="entry name" value="Ub-E1_IAD_1"/>
</dbReference>
<keyword evidence="8 11" id="KW-0862">Zinc</keyword>
<dbReference type="PANTHER" id="PTHR10953:SF5">
    <property type="entry name" value="SUMO-ACTIVATING ENZYME SUBUNIT 2"/>
    <property type="match status" value="1"/>
</dbReference>
<dbReference type="InterPro" id="IPR033127">
    <property type="entry name" value="UBQ-activ_enz_E1_Cys_AS"/>
</dbReference>
<proteinExistence type="inferred from homology"/>
<dbReference type="GO" id="GO:0016925">
    <property type="term" value="P:protein sumoylation"/>
    <property type="evidence" value="ECO:0007669"/>
    <property type="project" value="UniProtKB-UniRule"/>
</dbReference>
<feature type="binding site" evidence="14">
    <location>
        <position position="417"/>
    </location>
    <ligand>
        <name>Zn(2+)</name>
        <dbReference type="ChEBI" id="CHEBI:29105"/>
    </ligand>
</feature>
<evidence type="ECO:0000259" key="17">
    <source>
        <dbReference type="Pfam" id="PF00899"/>
    </source>
</evidence>
<feature type="binding site" evidence="14">
    <location>
        <position position="154"/>
    </location>
    <ligand>
        <name>Zn(2+)</name>
        <dbReference type="ChEBI" id="CHEBI:29105"/>
    </ligand>
</feature>
<dbReference type="FunFam" id="3.50.50.80:FF:000002">
    <property type="entry name" value="SUMO-activating enzyme subunit 2"/>
    <property type="match status" value="1"/>
</dbReference>
<evidence type="ECO:0000256" key="12">
    <source>
        <dbReference type="PIRSR" id="PIRSR039133-1"/>
    </source>
</evidence>
<dbReference type="GO" id="GO:0031510">
    <property type="term" value="C:SUMO activating enzyme complex"/>
    <property type="evidence" value="ECO:0007669"/>
    <property type="project" value="UniProtKB-UniRule"/>
</dbReference>
<evidence type="ECO:0000256" key="10">
    <source>
        <dbReference type="ARBA" id="ARBA00023242"/>
    </source>
</evidence>
<keyword evidence="5 11" id="KW-0479">Metal-binding</keyword>
<keyword evidence="6 11" id="KW-0547">Nucleotide-binding</keyword>
<evidence type="ECO:0000313" key="20">
    <source>
        <dbReference type="EnsemblMetazoa" id="SMAR007710-PA"/>
    </source>
</evidence>
<dbReference type="PhylomeDB" id="T1J2C4"/>
<dbReference type="Pfam" id="PF10585">
    <property type="entry name" value="UBA_E1_SCCH"/>
    <property type="match status" value="1"/>
</dbReference>
<feature type="binding site" evidence="14">
    <location>
        <position position="157"/>
    </location>
    <ligand>
        <name>Zn(2+)</name>
        <dbReference type="ChEBI" id="CHEBI:29105"/>
    </ligand>
</feature>
<evidence type="ECO:0000256" key="8">
    <source>
        <dbReference type="ARBA" id="ARBA00022833"/>
    </source>
</evidence>
<evidence type="ECO:0000256" key="2">
    <source>
        <dbReference type="ARBA" id="ARBA00004718"/>
    </source>
</evidence>
<dbReference type="InterPro" id="IPR019572">
    <property type="entry name" value="UBA_E1_SCCH"/>
</dbReference>
<accession>T1J2C4</accession>
<evidence type="ECO:0000256" key="9">
    <source>
        <dbReference type="ARBA" id="ARBA00022840"/>
    </source>
</evidence>
<reference evidence="20" key="2">
    <citation type="submission" date="2015-02" db="UniProtKB">
        <authorList>
            <consortium name="EnsemblMetazoa"/>
        </authorList>
    </citation>
    <scope>IDENTIFICATION</scope>
</reference>
<keyword evidence="4" id="KW-0808">Transferase</keyword>
<dbReference type="InterPro" id="IPR028077">
    <property type="entry name" value="UAE_UbL_dom"/>
</dbReference>
<feature type="binding site" evidence="13">
    <location>
        <begin position="58"/>
        <end position="61"/>
    </location>
    <ligand>
        <name>ATP</name>
        <dbReference type="ChEBI" id="CHEBI:30616"/>
    </ligand>
</feature>
<organism evidence="20 21">
    <name type="scientific">Strigamia maritima</name>
    <name type="common">European centipede</name>
    <name type="synonym">Geophilus maritimus</name>
    <dbReference type="NCBI Taxonomy" id="126957"/>
    <lineage>
        <taxon>Eukaryota</taxon>
        <taxon>Metazoa</taxon>
        <taxon>Ecdysozoa</taxon>
        <taxon>Arthropoda</taxon>
        <taxon>Myriapoda</taxon>
        <taxon>Chilopoda</taxon>
        <taxon>Pleurostigmophora</taxon>
        <taxon>Geophilomorpha</taxon>
        <taxon>Linotaeniidae</taxon>
        <taxon>Strigamia</taxon>
    </lineage>
</organism>
<dbReference type="PIRSF" id="PIRSF039133">
    <property type="entry name" value="SUMO_E1B"/>
    <property type="match status" value="1"/>
</dbReference>
<evidence type="ECO:0000256" key="5">
    <source>
        <dbReference type="ARBA" id="ARBA00022723"/>
    </source>
</evidence>
<evidence type="ECO:0000256" key="3">
    <source>
        <dbReference type="ARBA" id="ARBA00005673"/>
    </source>
</evidence>
<feature type="domain" description="Ubiquitin-activating enzyme SCCH" evidence="18">
    <location>
        <begin position="291"/>
        <end position="349"/>
    </location>
</feature>
<dbReference type="InterPro" id="IPR030661">
    <property type="entry name" value="Uba2"/>
</dbReference>
<evidence type="ECO:0000256" key="4">
    <source>
        <dbReference type="ARBA" id="ARBA00022679"/>
    </source>
</evidence>
<dbReference type="Pfam" id="PF00899">
    <property type="entry name" value="ThiF"/>
    <property type="match status" value="1"/>
</dbReference>
<dbReference type="AlphaFoldDB" id="T1J2C4"/>
<comment type="similarity">
    <text evidence="3 11">Belongs to the ubiquitin-activating E1 family.</text>
</comment>
<feature type="domain" description="Ubiquitin/SUMO-activating enzyme ubiquitin-like" evidence="19">
    <location>
        <begin position="443"/>
        <end position="496"/>
    </location>
</feature>
<dbReference type="Gene3D" id="3.10.290.20">
    <property type="entry name" value="Ubiquitin-like 2 activating enzyme e1b. Chain: B, domain 3"/>
    <property type="match status" value="1"/>
</dbReference>
<feature type="compositionally biased region" description="Basic and acidic residues" evidence="16">
    <location>
        <begin position="552"/>
        <end position="564"/>
    </location>
</feature>
<feature type="binding site" evidence="13">
    <location>
        <position position="74"/>
    </location>
    <ligand>
        <name>ATP</name>
        <dbReference type="ChEBI" id="CHEBI:30616"/>
    </ligand>
</feature>
<dbReference type="GO" id="GO:0046872">
    <property type="term" value="F:metal ion binding"/>
    <property type="evidence" value="ECO:0007669"/>
    <property type="project" value="UniProtKB-KW"/>
</dbReference>
<dbReference type="PROSITE" id="PS00865">
    <property type="entry name" value="UBIQUITIN_ACTIVAT_2"/>
    <property type="match status" value="1"/>
</dbReference>
<dbReference type="STRING" id="126957.T1J2C4"/>
<dbReference type="GO" id="GO:0019948">
    <property type="term" value="F:SUMO activating enzyme activity"/>
    <property type="evidence" value="ECO:0007669"/>
    <property type="project" value="UniProtKB-UniRule"/>
</dbReference>
<evidence type="ECO:0000256" key="16">
    <source>
        <dbReference type="SAM" id="MobiDB-lite"/>
    </source>
</evidence>
<dbReference type="UniPathway" id="UPA00886"/>
<dbReference type="Gene3D" id="1.10.10.520">
    <property type="entry name" value="Ubiquitin activating enzymes (Uba3). Chain: B, domain 2"/>
    <property type="match status" value="1"/>
</dbReference>
<dbReference type="PANTHER" id="PTHR10953">
    <property type="entry name" value="UBIQUITIN-ACTIVATING ENZYME E1"/>
    <property type="match status" value="1"/>
</dbReference>
<keyword evidence="9 11" id="KW-0067">ATP-binding</keyword>
<protein>
    <recommendedName>
        <fullName evidence="11">SUMO-activating enzyme subunit</fullName>
    </recommendedName>
</protein>
<feature type="binding site" evidence="14">
    <location>
        <position position="414"/>
    </location>
    <ligand>
        <name>Zn(2+)</name>
        <dbReference type="ChEBI" id="CHEBI:29105"/>
    </ligand>
</feature>
<dbReference type="GO" id="GO:0016740">
    <property type="term" value="F:transferase activity"/>
    <property type="evidence" value="ECO:0007669"/>
    <property type="project" value="UniProtKB-KW"/>
</dbReference>
<evidence type="ECO:0000313" key="21">
    <source>
        <dbReference type="Proteomes" id="UP000014500"/>
    </source>
</evidence>
<keyword evidence="21" id="KW-1185">Reference proteome</keyword>
<dbReference type="InterPro" id="IPR000594">
    <property type="entry name" value="ThiF_NAD_FAD-bd"/>
</dbReference>
<dbReference type="SUPFAM" id="SSF69572">
    <property type="entry name" value="Activating enzymes of the ubiquitin-like proteins"/>
    <property type="match status" value="1"/>
</dbReference>
<feature type="active site" description="Glycyl thioester intermediate" evidence="12 15">
    <location>
        <position position="169"/>
    </location>
</feature>
<dbReference type="eggNOG" id="KOG2013">
    <property type="taxonomic scope" value="Eukaryota"/>
</dbReference>
<dbReference type="EnsemblMetazoa" id="SMAR007710-RA">
    <property type="protein sequence ID" value="SMAR007710-PA"/>
    <property type="gene ID" value="SMAR007710"/>
</dbReference>
<name>T1J2C4_STRMM</name>
<evidence type="ECO:0000256" key="13">
    <source>
        <dbReference type="PIRSR" id="PIRSR039133-2"/>
    </source>
</evidence>
<feature type="region of interest" description="Disordered" evidence="16">
    <location>
        <begin position="199"/>
        <end position="220"/>
    </location>
</feature>
<evidence type="ECO:0000256" key="15">
    <source>
        <dbReference type="PROSITE-ProRule" id="PRU10132"/>
    </source>
</evidence>
<evidence type="ECO:0000256" key="6">
    <source>
        <dbReference type="ARBA" id="ARBA00022741"/>
    </source>
</evidence>
<feature type="domain" description="THIF-type NAD/FAD binding fold" evidence="17">
    <location>
        <begin position="9"/>
        <end position="392"/>
    </location>
</feature>
<feature type="binding site" evidence="13">
    <location>
        <begin position="26"/>
        <end position="31"/>
    </location>
    <ligand>
        <name>ATP</name>
        <dbReference type="ChEBI" id="CHEBI:30616"/>
    </ligand>
</feature>
<comment type="subcellular location">
    <subcellularLocation>
        <location evidence="1">Nucleus</location>
    </subcellularLocation>
</comment>
<evidence type="ECO:0000256" key="7">
    <source>
        <dbReference type="ARBA" id="ARBA00022786"/>
    </source>
</evidence>
<dbReference type="InterPro" id="IPR035985">
    <property type="entry name" value="Ubiquitin-activating_enz"/>
</dbReference>
<dbReference type="Gene3D" id="3.50.50.80">
    <property type="entry name" value="Ubiquitin-activating enzyme E1, inactive adenylation domain, subdomain 1"/>
    <property type="match status" value="1"/>
</dbReference>
<reference evidence="21" key="1">
    <citation type="submission" date="2011-05" db="EMBL/GenBank/DDBJ databases">
        <authorList>
            <person name="Richards S.R."/>
            <person name="Qu J."/>
            <person name="Jiang H."/>
            <person name="Jhangiani S.N."/>
            <person name="Agravi P."/>
            <person name="Goodspeed R."/>
            <person name="Gross S."/>
            <person name="Mandapat C."/>
            <person name="Jackson L."/>
            <person name="Mathew T."/>
            <person name="Pu L."/>
            <person name="Thornton R."/>
            <person name="Saada N."/>
            <person name="Wilczek-Boney K.B."/>
            <person name="Lee S."/>
            <person name="Kovar C."/>
            <person name="Wu Y."/>
            <person name="Scherer S.E."/>
            <person name="Worley K.C."/>
            <person name="Muzny D.M."/>
            <person name="Gibbs R."/>
        </authorList>
    </citation>
    <scope>NUCLEOTIDE SEQUENCE</scope>
    <source>
        <strain evidence="21">Brora</strain>
    </source>
</reference>
<dbReference type="InterPro" id="IPR045886">
    <property type="entry name" value="ThiF/MoeB/HesA"/>
</dbReference>
<feature type="binding site" evidence="13">
    <location>
        <begin position="119"/>
        <end position="124"/>
    </location>
    <ligand>
        <name>ATP</name>
        <dbReference type="ChEBI" id="CHEBI:30616"/>
    </ligand>
</feature>
<comment type="pathway">
    <text evidence="2 11">Protein modification; protein sumoylation.</text>
</comment>
<dbReference type="HOGENOM" id="CLU_013325_7_4_1"/>
<sequence>MAANLDGVLGNSIQANIKSSKVLVVGAGGIGCELLKNLILTGFRDIEIIDLDTIDVSNLNRQFLFRKEHIGMSKAKIAKEIAGRLNESANIKAHHDSITNSDYGVPFYKQFTLVMNALDNKSARNHVNRMCLAADIPLIESGTAGYLGQGVTECYECLPKTREKTFPGCTIRNTPSEPIHCIVWAKHLFNQLFGEEDADEDVSPDAADPNAVGEQNHKKNTGNIDRISTRAWALFHDDIHYLLRMDKLWKSRCAPVPLNWNNLPDAVACSSKTEMNNEIRDQRIWSIKECAEVFEKAVRDLKESIENLKEGKHLVWDKDNDVIMDFVVACSNIRAHVFGIAQNSRFNIKSMAGNIIPAIATTNAIIAGLIVIEAMKIVEGKLKDCKMVFLTKRPHLKKKYILATNKLSAPNPSCIVCSSKPEVTVKLNTSSFTVKMLEEKIVKGTILISSEEGETTANNEKFLSDFNIKDGSRLKCDDFVQNYQLVLNIVHADRLEEDNEFEVISRTEDAQPKPECSQSKKITNGTEAMQETIDDDDDLMLVQNYPSGNEESGQKREREGKCDLSEPSPKRIKIFK</sequence>
<dbReference type="GO" id="GO:0005524">
    <property type="term" value="F:ATP binding"/>
    <property type="evidence" value="ECO:0007669"/>
    <property type="project" value="UniProtKB-UniRule"/>
</dbReference>
<evidence type="ECO:0000256" key="1">
    <source>
        <dbReference type="ARBA" id="ARBA00004123"/>
    </source>
</evidence>
<feature type="binding site" evidence="13">
    <location>
        <begin position="97"/>
        <end position="98"/>
    </location>
    <ligand>
        <name>ATP</name>
        <dbReference type="ChEBI" id="CHEBI:30616"/>
    </ligand>
</feature>